<dbReference type="SUPFAM" id="SSF55785">
    <property type="entry name" value="PYP-like sensor domain (PAS domain)"/>
    <property type="match status" value="1"/>
</dbReference>
<feature type="region of interest" description="Disordered" evidence="7">
    <location>
        <begin position="250"/>
        <end position="287"/>
    </location>
</feature>
<evidence type="ECO:0000259" key="9">
    <source>
        <dbReference type="PROSITE" id="PS50110"/>
    </source>
</evidence>
<dbReference type="AlphaFoldDB" id="A0A2G1WN61"/>
<dbReference type="SUPFAM" id="SSF47384">
    <property type="entry name" value="Homodimeric domain of signal transducing histidine kinase"/>
    <property type="match status" value="1"/>
</dbReference>
<feature type="modified residue" description="4-aspartylphosphate" evidence="6">
    <location>
        <position position="80"/>
    </location>
</feature>
<dbReference type="Pfam" id="PF13185">
    <property type="entry name" value="GAF_2"/>
    <property type="match status" value="1"/>
</dbReference>
<dbReference type="RefSeq" id="WP_099253983.1">
    <property type="nucleotide sequence ID" value="NZ_NHOA01000009.1"/>
</dbReference>
<keyword evidence="11" id="KW-1185">Reference proteome</keyword>
<gene>
    <name evidence="10" type="ORF">DJ69_01470</name>
</gene>
<accession>A0A2G1WN61</accession>
<dbReference type="InterPro" id="IPR036890">
    <property type="entry name" value="HATPase_C_sf"/>
</dbReference>
<keyword evidence="6" id="KW-0597">Phosphoprotein</keyword>
<dbReference type="InterPro" id="IPR001789">
    <property type="entry name" value="Sig_transdc_resp-reg_receiver"/>
</dbReference>
<dbReference type="Pfam" id="PF00512">
    <property type="entry name" value="HisKA"/>
    <property type="match status" value="1"/>
</dbReference>
<dbReference type="Proteomes" id="UP000222824">
    <property type="component" value="Unassembled WGS sequence"/>
</dbReference>
<evidence type="ECO:0000256" key="2">
    <source>
        <dbReference type="ARBA" id="ARBA00012438"/>
    </source>
</evidence>
<evidence type="ECO:0000256" key="4">
    <source>
        <dbReference type="ARBA" id="ARBA00022777"/>
    </source>
</evidence>
<keyword evidence="3" id="KW-0808">Transferase</keyword>
<feature type="region of interest" description="Disordered" evidence="7">
    <location>
        <begin position="1"/>
        <end position="29"/>
    </location>
</feature>
<reference evidence="10 11" key="1">
    <citation type="journal article" date="2014" name="Front. Microbiol.">
        <title>Population and genomic analysis of the genus Halorubrum.</title>
        <authorList>
            <person name="Fullmer M.S."/>
            <person name="Soucy S.M."/>
            <person name="Swithers K.S."/>
            <person name="Makkay A.M."/>
            <person name="Wheeler R."/>
            <person name="Ventosa A."/>
            <person name="Gogarten J.P."/>
            <person name="Papke R.T."/>
        </authorList>
    </citation>
    <scope>NUCLEOTIDE SEQUENCE [LARGE SCALE GENOMIC DNA]</scope>
    <source>
        <strain evidence="10 11">C49</strain>
    </source>
</reference>
<dbReference type="SMART" id="SM00065">
    <property type="entry name" value="GAF"/>
    <property type="match status" value="2"/>
</dbReference>
<feature type="domain" description="Histidine kinase" evidence="8">
    <location>
        <begin position="648"/>
        <end position="848"/>
    </location>
</feature>
<dbReference type="GO" id="GO:0000155">
    <property type="term" value="F:phosphorelay sensor kinase activity"/>
    <property type="evidence" value="ECO:0007669"/>
    <property type="project" value="InterPro"/>
</dbReference>
<dbReference type="Gene3D" id="3.30.450.20">
    <property type="entry name" value="PAS domain"/>
    <property type="match status" value="1"/>
</dbReference>
<dbReference type="InterPro" id="IPR003661">
    <property type="entry name" value="HisK_dim/P_dom"/>
</dbReference>
<dbReference type="Gene3D" id="3.30.450.40">
    <property type="match status" value="2"/>
</dbReference>
<feature type="domain" description="Response regulatory" evidence="9">
    <location>
        <begin position="29"/>
        <end position="145"/>
    </location>
</feature>
<evidence type="ECO:0000256" key="7">
    <source>
        <dbReference type="SAM" id="MobiDB-lite"/>
    </source>
</evidence>
<evidence type="ECO:0000256" key="3">
    <source>
        <dbReference type="ARBA" id="ARBA00022679"/>
    </source>
</evidence>
<dbReference type="SMART" id="SM00388">
    <property type="entry name" value="HisKA"/>
    <property type="match status" value="1"/>
</dbReference>
<organism evidence="10 11">
    <name type="scientific">Halorubrum persicum</name>
    <dbReference type="NCBI Taxonomy" id="1383844"/>
    <lineage>
        <taxon>Archaea</taxon>
        <taxon>Methanobacteriati</taxon>
        <taxon>Methanobacteriota</taxon>
        <taxon>Stenosarchaea group</taxon>
        <taxon>Halobacteria</taxon>
        <taxon>Halobacteriales</taxon>
        <taxon>Haloferacaceae</taxon>
        <taxon>Halorubrum</taxon>
    </lineage>
</organism>
<dbReference type="Pfam" id="PF02518">
    <property type="entry name" value="HATPase_c"/>
    <property type="match status" value="1"/>
</dbReference>
<comment type="catalytic activity">
    <reaction evidence="1">
        <text>ATP + protein L-histidine = ADP + protein N-phospho-L-histidine.</text>
        <dbReference type="EC" id="2.7.13.3"/>
    </reaction>
</comment>
<evidence type="ECO:0000256" key="5">
    <source>
        <dbReference type="ARBA" id="ARBA00023012"/>
    </source>
</evidence>
<dbReference type="SMART" id="SM00387">
    <property type="entry name" value="HATPase_c"/>
    <property type="match status" value="1"/>
</dbReference>
<dbReference type="SMART" id="SM00448">
    <property type="entry name" value="REC"/>
    <property type="match status" value="1"/>
</dbReference>
<comment type="caution">
    <text evidence="10">The sequence shown here is derived from an EMBL/GenBank/DDBJ whole genome shotgun (WGS) entry which is preliminary data.</text>
</comment>
<name>A0A2G1WN61_9EURY</name>
<dbReference type="InterPro" id="IPR003018">
    <property type="entry name" value="GAF"/>
</dbReference>
<dbReference type="Pfam" id="PF00072">
    <property type="entry name" value="Response_reg"/>
    <property type="match status" value="1"/>
</dbReference>
<evidence type="ECO:0000259" key="8">
    <source>
        <dbReference type="PROSITE" id="PS50109"/>
    </source>
</evidence>
<dbReference type="PROSITE" id="PS50110">
    <property type="entry name" value="RESPONSE_REGULATORY"/>
    <property type="match status" value="1"/>
</dbReference>
<dbReference type="SUPFAM" id="SSF52172">
    <property type="entry name" value="CheY-like"/>
    <property type="match status" value="1"/>
</dbReference>
<feature type="compositionally biased region" description="Acidic residues" evidence="7">
    <location>
        <begin position="254"/>
        <end position="263"/>
    </location>
</feature>
<proteinExistence type="predicted"/>
<dbReference type="SUPFAM" id="SSF55874">
    <property type="entry name" value="ATPase domain of HSP90 chaperone/DNA topoisomerase II/histidine kinase"/>
    <property type="match status" value="1"/>
</dbReference>
<keyword evidence="5" id="KW-0902">Two-component regulatory system</keyword>
<dbReference type="PANTHER" id="PTHR43711">
    <property type="entry name" value="TWO-COMPONENT HISTIDINE KINASE"/>
    <property type="match status" value="1"/>
</dbReference>
<dbReference type="PROSITE" id="PS50109">
    <property type="entry name" value="HIS_KIN"/>
    <property type="match status" value="1"/>
</dbReference>
<dbReference type="Gene3D" id="1.10.287.130">
    <property type="match status" value="1"/>
</dbReference>
<dbReference type="InterPro" id="IPR003594">
    <property type="entry name" value="HATPase_dom"/>
</dbReference>
<dbReference type="InterPro" id="IPR005467">
    <property type="entry name" value="His_kinase_dom"/>
</dbReference>
<dbReference type="InterPro" id="IPR036097">
    <property type="entry name" value="HisK_dim/P_sf"/>
</dbReference>
<dbReference type="EC" id="2.7.13.3" evidence="2"/>
<dbReference type="Gene3D" id="3.40.50.2300">
    <property type="match status" value="1"/>
</dbReference>
<evidence type="ECO:0000313" key="10">
    <source>
        <dbReference type="EMBL" id="PHQ40309.1"/>
    </source>
</evidence>
<dbReference type="InterPro" id="IPR011006">
    <property type="entry name" value="CheY-like_superfamily"/>
</dbReference>
<evidence type="ECO:0000256" key="6">
    <source>
        <dbReference type="PROSITE-ProRule" id="PRU00169"/>
    </source>
</evidence>
<protein>
    <recommendedName>
        <fullName evidence="2">histidine kinase</fullName>
        <ecNumber evidence="2">2.7.13.3</ecNumber>
    </recommendedName>
</protein>
<sequence length="848" mass="91245">MDTDPTVNRGGPEVDAFRGSEPAGGGPRRVLLVDDEPGAADLAATHVERLLDGVETVTRTSPTEALDVVREERVDCVVSDYNMPGTHGLELLEQARAIDPGLPFVLFTGRGSEEIASEAISAGVTDYLQKGVSRDRYEMLANSVENALSRRRAERDLREVNAKVTAIHEFATDVSAAENAAEVFERVVDAAEGILDFNRCVTLHRRGDQLVPAARSASVGEDEVRTFAVGEGVVGATAADERTIVVDSLSVDPADPDALEDPESPGRSGGRAESDSATGDPDARAGAEELAEPVADDIRSAISVPIGAYGVFQAVSDGYAAFDGGDVEFAELLAAHAADALEQLETEHALRAERDRLSALFEDLPLPVARTAGGDGSERRLDATNRAFEETFGFSEAGNDYETIREEVVPDDEPNIDPAAVIAADEPLRREVRRKTADGLRDFILNVIPVERPDETIIYNVYADIGEQKRIERTLRRLHETTREMFRGGDREEIAALAARAAVDILGFPSSGVRLYDPDAEALLPTALSEEATEALGERPAFGPGDGRLWDAFETGESIVVDDLNAVDTAIGYGEHRSLLVVPLGDHGVMPLGSREPGFFDDTAIQLARVLGANVTVALDDARRTAQLRDRDAELQREIDRLEKFAGLVSHDLRNPLNVAAGRLDIARTKIDDDDALDELARIAAAHDRMEELIDDLLALARQGRTVDELESVSLADAAARAWRSVDTADATLELPERTLAVEADPERLRTLLENLFTNSVEHGVTESAADAGSVAVSVGALADGFYVADDGGGFEIDPEEAIEYGTSNDPRGTGFGLAIVREIAAAHGWSMDVIDEDGARFEFRTDR</sequence>
<dbReference type="SUPFAM" id="SSF55781">
    <property type="entry name" value="GAF domain-like"/>
    <property type="match status" value="2"/>
</dbReference>
<evidence type="ECO:0000313" key="11">
    <source>
        <dbReference type="Proteomes" id="UP000222824"/>
    </source>
</evidence>
<dbReference type="InterPro" id="IPR035965">
    <property type="entry name" value="PAS-like_dom_sf"/>
</dbReference>
<dbReference type="PANTHER" id="PTHR43711:SF1">
    <property type="entry name" value="HISTIDINE KINASE 1"/>
    <property type="match status" value="1"/>
</dbReference>
<dbReference type="InterPro" id="IPR050736">
    <property type="entry name" value="Sensor_HK_Regulatory"/>
</dbReference>
<dbReference type="InterPro" id="IPR029016">
    <property type="entry name" value="GAF-like_dom_sf"/>
</dbReference>
<dbReference type="EMBL" id="NHOA01000009">
    <property type="protein sequence ID" value="PHQ40309.1"/>
    <property type="molecule type" value="Genomic_DNA"/>
</dbReference>
<dbReference type="OrthoDB" id="8127at2157"/>
<dbReference type="Gene3D" id="3.30.565.10">
    <property type="entry name" value="Histidine kinase-like ATPase, C-terminal domain"/>
    <property type="match status" value="1"/>
</dbReference>
<dbReference type="CDD" id="cd00082">
    <property type="entry name" value="HisKA"/>
    <property type="match status" value="1"/>
</dbReference>
<keyword evidence="4 10" id="KW-0418">Kinase</keyword>
<evidence type="ECO:0000256" key="1">
    <source>
        <dbReference type="ARBA" id="ARBA00000085"/>
    </source>
</evidence>